<dbReference type="EMBL" id="CP002351">
    <property type="protein sequence ID" value="AEH51576.1"/>
    <property type="molecule type" value="Genomic_DNA"/>
</dbReference>
<dbReference type="HOGENOM" id="CLU_466810_0_0_0"/>
<comment type="subcellular location">
    <subcellularLocation>
        <location evidence="1">Endomembrane system</location>
        <topology evidence="1">Multi-pass membrane protein</topology>
    </subcellularLocation>
    <subcellularLocation>
        <location evidence="5">Membrane</location>
        <topology evidence="5">Multi-pass membrane protein</topology>
    </subcellularLocation>
</comment>
<keyword evidence="9" id="KW-1185">Reference proteome</keyword>
<sequence>MSMLVGMMFGCHGLNMFSNLLSLGLRKIFKIVSGLTILLVLGFLLVEFFKAEEEFVFLDLNLVGALPFSFGILIDLFSLVFLSVLTIVYFGILMRYFDKIVHNQKRSFLLDFLLLSASFAALSQNYLQLLVGIELVAIAEVFLISDGLKHKKETVNIYLYFKFADALYITGALILFACFGSFDFLPYSLDASSVNLLVVPIALMLLLAGAFVKAAQFPFYEWLYNSTVAPIEVFTFIMVFKSGVLIAFRTLPLLMVLQDFQNMNLIWQTMAWVGTIGSVLAGLCALIQGNHLKLFAFSSASQYGLIFASLGLAGLSENPAVGLTGALFHLMTYSFSKSALLFAYSMRNGKFQRLLFLISVLVYTGLPFVSGTFWSKELILESALQAHSITIFGLMLISATLTVVYSTRLYFEYLENDTDTLNSRGYSPLMKLSSGLPTIIFLAAAIVENNLFGHKLEHQIEELLHVPHQVHHSALLPVLPILAYGIGISLAVSISRLSDFSHISVFEKMVNKGIGLISEAGKEFLKVTSSFLLLVEKFMDGMNFLAVRVFNEVSSLFLVFEKSVEQMNKSAIVPLLQTFRCLKKLEYKLNHATIMFMSTVLFLVLFVVFLMVR</sequence>
<evidence type="ECO:0000256" key="6">
    <source>
        <dbReference type="SAM" id="Phobius"/>
    </source>
</evidence>
<feature type="domain" description="NADH:quinone oxidoreductase/Mrp antiporter transmembrane" evidence="7">
    <location>
        <begin position="123"/>
        <end position="344"/>
    </location>
</feature>
<dbReference type="AlphaFoldDB" id="F7YTZ4"/>
<evidence type="ECO:0000256" key="2">
    <source>
        <dbReference type="ARBA" id="ARBA00022692"/>
    </source>
</evidence>
<evidence type="ECO:0000259" key="7">
    <source>
        <dbReference type="Pfam" id="PF00361"/>
    </source>
</evidence>
<keyword evidence="2 5" id="KW-0812">Transmembrane</keyword>
<feature type="transmembrane region" description="Helical" evidence="6">
    <location>
        <begin position="106"/>
        <end position="123"/>
    </location>
</feature>
<feature type="transmembrane region" description="Helical" evidence="6">
    <location>
        <begin position="194"/>
        <end position="212"/>
    </location>
</feature>
<evidence type="ECO:0000256" key="5">
    <source>
        <dbReference type="RuleBase" id="RU000320"/>
    </source>
</evidence>
<keyword evidence="8" id="KW-0830">Ubiquinone</keyword>
<feature type="transmembrane region" description="Helical" evidence="6">
    <location>
        <begin position="69"/>
        <end position="94"/>
    </location>
</feature>
<dbReference type="PATRIC" id="fig|688269.3.peg.1572"/>
<feature type="transmembrane region" description="Helical" evidence="6">
    <location>
        <begin position="592"/>
        <end position="612"/>
    </location>
</feature>
<feature type="transmembrane region" description="Helical" evidence="6">
    <location>
        <begin position="129"/>
        <end position="148"/>
    </location>
</feature>
<dbReference type="KEGG" id="tta:Theth_1523"/>
<dbReference type="GO" id="GO:0003954">
    <property type="term" value="F:NADH dehydrogenase activity"/>
    <property type="evidence" value="ECO:0007669"/>
    <property type="project" value="TreeGrafter"/>
</dbReference>
<keyword evidence="3 6" id="KW-1133">Transmembrane helix</keyword>
<dbReference type="Pfam" id="PF00361">
    <property type="entry name" value="Proton_antipo_M"/>
    <property type="match status" value="1"/>
</dbReference>
<evidence type="ECO:0000256" key="3">
    <source>
        <dbReference type="ARBA" id="ARBA00022989"/>
    </source>
</evidence>
<dbReference type="eggNOG" id="COG1009">
    <property type="taxonomic scope" value="Bacteria"/>
</dbReference>
<feature type="transmembrane region" description="Helical" evidence="6">
    <location>
        <begin position="233"/>
        <end position="254"/>
    </location>
</feature>
<evidence type="ECO:0000313" key="8">
    <source>
        <dbReference type="EMBL" id="AEH51576.1"/>
    </source>
</evidence>
<dbReference type="GO" id="GO:0008137">
    <property type="term" value="F:NADH dehydrogenase (ubiquinone) activity"/>
    <property type="evidence" value="ECO:0007669"/>
    <property type="project" value="InterPro"/>
</dbReference>
<dbReference type="RefSeq" id="WP_013932788.1">
    <property type="nucleotide sequence ID" value="NC_015707.1"/>
</dbReference>
<dbReference type="InterPro" id="IPR001750">
    <property type="entry name" value="ND/Mrp_TM"/>
</dbReference>
<proteinExistence type="predicted"/>
<feature type="transmembrane region" description="Helical" evidence="6">
    <location>
        <begin position="160"/>
        <end position="182"/>
    </location>
</feature>
<dbReference type="STRING" id="688269.Theth_1523"/>
<feature type="transmembrane region" description="Helical" evidence="6">
    <location>
        <begin position="294"/>
        <end position="315"/>
    </location>
</feature>
<dbReference type="PRINTS" id="PR01434">
    <property type="entry name" value="NADHDHGNASE5"/>
</dbReference>
<organism evidence="8 9">
    <name type="scientific">Pseudothermotoga thermarum DSM 5069</name>
    <dbReference type="NCBI Taxonomy" id="688269"/>
    <lineage>
        <taxon>Bacteria</taxon>
        <taxon>Thermotogati</taxon>
        <taxon>Thermotogota</taxon>
        <taxon>Thermotogae</taxon>
        <taxon>Thermotogales</taxon>
        <taxon>Thermotogaceae</taxon>
        <taxon>Pseudothermotoga</taxon>
    </lineage>
</organism>
<dbReference type="Proteomes" id="UP000006804">
    <property type="component" value="Chromosome"/>
</dbReference>
<name>F7YTZ4_9THEM</name>
<protein>
    <submittedName>
        <fullName evidence="8">NADH/Ubiquinone/plastoquinone (Complex I)</fullName>
    </submittedName>
</protein>
<feature type="transmembrane region" description="Helical" evidence="6">
    <location>
        <begin position="28"/>
        <end position="49"/>
    </location>
</feature>
<evidence type="ECO:0000256" key="1">
    <source>
        <dbReference type="ARBA" id="ARBA00004127"/>
    </source>
</evidence>
<gene>
    <name evidence="8" type="ORF">Theth_1523</name>
</gene>
<dbReference type="PANTHER" id="PTHR42829">
    <property type="entry name" value="NADH-UBIQUINONE OXIDOREDUCTASE CHAIN 5"/>
    <property type="match status" value="1"/>
</dbReference>
<feature type="transmembrane region" description="Helical" evidence="6">
    <location>
        <begin position="386"/>
        <end position="411"/>
    </location>
</feature>
<accession>F7YTZ4</accession>
<dbReference type="OrthoDB" id="9807568at2"/>
<evidence type="ECO:0000313" key="9">
    <source>
        <dbReference type="Proteomes" id="UP000006804"/>
    </source>
</evidence>
<feature type="transmembrane region" description="Helical" evidence="6">
    <location>
        <begin position="472"/>
        <end position="494"/>
    </location>
</feature>
<dbReference type="InterPro" id="IPR003945">
    <property type="entry name" value="NU5C-like"/>
</dbReference>
<keyword evidence="4 6" id="KW-0472">Membrane</keyword>
<dbReference type="PANTHER" id="PTHR42829:SF2">
    <property type="entry name" value="NADH-UBIQUINONE OXIDOREDUCTASE CHAIN 5"/>
    <property type="match status" value="1"/>
</dbReference>
<dbReference type="GO" id="GO:0015990">
    <property type="term" value="P:electron transport coupled proton transport"/>
    <property type="evidence" value="ECO:0007669"/>
    <property type="project" value="TreeGrafter"/>
</dbReference>
<dbReference type="GO" id="GO:0042773">
    <property type="term" value="P:ATP synthesis coupled electron transport"/>
    <property type="evidence" value="ECO:0007669"/>
    <property type="project" value="InterPro"/>
</dbReference>
<feature type="transmembrane region" description="Helical" evidence="6">
    <location>
        <begin position="432"/>
        <end position="452"/>
    </location>
</feature>
<evidence type="ECO:0000256" key="4">
    <source>
        <dbReference type="ARBA" id="ARBA00023136"/>
    </source>
</evidence>
<feature type="transmembrane region" description="Helical" evidence="6">
    <location>
        <begin position="266"/>
        <end position="287"/>
    </location>
</feature>
<dbReference type="GO" id="GO:0012505">
    <property type="term" value="C:endomembrane system"/>
    <property type="evidence" value="ECO:0007669"/>
    <property type="project" value="UniProtKB-SubCell"/>
</dbReference>
<reference evidence="8 9" key="1">
    <citation type="submission" date="2010-11" db="EMBL/GenBank/DDBJ databases">
        <title>The complete genome of Thermotoga thermarum DSM 5069.</title>
        <authorList>
            <consortium name="US DOE Joint Genome Institute (JGI-PGF)"/>
            <person name="Lucas S."/>
            <person name="Copeland A."/>
            <person name="Lapidus A."/>
            <person name="Bruce D."/>
            <person name="Goodwin L."/>
            <person name="Pitluck S."/>
            <person name="Kyrpides N."/>
            <person name="Mavromatis K."/>
            <person name="Ivanova N."/>
            <person name="Zeytun A."/>
            <person name="Brettin T."/>
            <person name="Detter J.C."/>
            <person name="Tapia R."/>
            <person name="Han C."/>
            <person name="Land M."/>
            <person name="Hauser L."/>
            <person name="Markowitz V."/>
            <person name="Cheng J.-F."/>
            <person name="Hugenholtz P."/>
            <person name="Woyke T."/>
            <person name="Wu D."/>
            <person name="Spring S."/>
            <person name="Schroeder M."/>
            <person name="Brambilla E."/>
            <person name="Klenk H.-P."/>
            <person name="Eisen J.A."/>
        </authorList>
    </citation>
    <scope>NUCLEOTIDE SEQUENCE [LARGE SCALE GENOMIC DNA]</scope>
    <source>
        <strain evidence="8 9">DSM 5069</strain>
    </source>
</reference>
<feature type="transmembrane region" description="Helical" evidence="6">
    <location>
        <begin position="354"/>
        <end position="374"/>
    </location>
</feature>
<dbReference type="GO" id="GO:0016020">
    <property type="term" value="C:membrane"/>
    <property type="evidence" value="ECO:0007669"/>
    <property type="project" value="UniProtKB-SubCell"/>
</dbReference>
<feature type="transmembrane region" description="Helical" evidence="6">
    <location>
        <begin position="321"/>
        <end position="342"/>
    </location>
</feature>